<evidence type="ECO:0000256" key="2">
    <source>
        <dbReference type="ARBA" id="ARBA00022741"/>
    </source>
</evidence>
<feature type="binding site" evidence="9">
    <location>
        <position position="63"/>
    </location>
    <ligand>
        <name>ATP</name>
        <dbReference type="ChEBI" id="CHEBI:30616"/>
    </ligand>
</feature>
<comment type="subunit">
    <text evidence="9">Homohexamer. Forms an RuvA(8)-RuvB(12)-Holliday junction (HJ) complex. HJ DNA is sandwiched between 2 RuvA tetramers; dsDNA enters through RuvA and exits via RuvB. An RuvB hexamer assembles on each DNA strand where it exits the tetramer. Each RuvB hexamer is contacted by two RuvA subunits (via domain III) on 2 adjacent RuvB subunits; this complex drives branch migration. In the full resolvosome a probable DNA-RuvA(4)-RuvB(12)-RuvC(2) complex forms which resolves the HJ.</text>
</comment>
<evidence type="ECO:0000256" key="9">
    <source>
        <dbReference type="HAMAP-Rule" id="MF_00016"/>
    </source>
</evidence>
<feature type="binding site" evidence="9">
    <location>
        <position position="67"/>
    </location>
    <ligand>
        <name>Mg(2+)</name>
        <dbReference type="ChEBI" id="CHEBI:18420"/>
    </ligand>
</feature>
<evidence type="ECO:0000313" key="12">
    <source>
        <dbReference type="Proteomes" id="UP000033882"/>
    </source>
</evidence>
<feature type="binding site" evidence="9">
    <location>
        <position position="278"/>
    </location>
    <ligand>
        <name>DNA</name>
        <dbReference type="ChEBI" id="CHEBI:16991"/>
    </ligand>
</feature>
<evidence type="ECO:0000256" key="6">
    <source>
        <dbReference type="ARBA" id="ARBA00023125"/>
    </source>
</evidence>
<dbReference type="GO" id="GO:0009378">
    <property type="term" value="F:four-way junction helicase activity"/>
    <property type="evidence" value="ECO:0007669"/>
    <property type="project" value="InterPro"/>
</dbReference>
<feature type="binding site" evidence="9">
    <location>
        <position position="68"/>
    </location>
    <ligand>
        <name>ATP</name>
        <dbReference type="ChEBI" id="CHEBI:30616"/>
    </ligand>
</feature>
<comment type="domain">
    <text evidence="9">Has 3 domains, the large (RuvB-L) and small ATPase (RuvB-S) domains and the C-terminal head (RuvB-H) domain. The head domain binds DNA, while the ATPase domains jointly bind ATP, ADP or are empty depending on the state of the subunit in the translocation cycle. During a single DNA translocation step the structure of each domain remains the same, but their relative positions change.</text>
</comment>
<keyword evidence="1 9" id="KW-0963">Cytoplasm</keyword>
<keyword evidence="3 9" id="KW-0227">DNA damage</keyword>
<evidence type="ECO:0000256" key="5">
    <source>
        <dbReference type="ARBA" id="ARBA00022840"/>
    </source>
</evidence>
<reference evidence="11 12" key="1">
    <citation type="journal article" date="2015" name="Nature">
        <title>rRNA introns, odd ribosomes, and small enigmatic genomes across a large radiation of phyla.</title>
        <authorList>
            <person name="Brown C.T."/>
            <person name="Hug L.A."/>
            <person name="Thomas B.C."/>
            <person name="Sharon I."/>
            <person name="Castelle C.J."/>
            <person name="Singh A."/>
            <person name="Wilkins M.J."/>
            <person name="Williams K.H."/>
            <person name="Banfield J.F."/>
        </authorList>
    </citation>
    <scope>NUCLEOTIDE SEQUENCE [LARGE SCALE GENOMIC DNA]</scope>
</reference>
<dbReference type="InterPro" id="IPR004605">
    <property type="entry name" value="DNA_helicase_Holl-junc_RuvB"/>
</dbReference>
<comment type="catalytic activity">
    <reaction evidence="9">
        <text>ATP + H2O = ADP + phosphate + H(+)</text>
        <dbReference type="Rhea" id="RHEA:13065"/>
        <dbReference type="ChEBI" id="CHEBI:15377"/>
        <dbReference type="ChEBI" id="CHEBI:15378"/>
        <dbReference type="ChEBI" id="CHEBI:30616"/>
        <dbReference type="ChEBI" id="CHEBI:43474"/>
        <dbReference type="ChEBI" id="CHEBI:456216"/>
    </reaction>
</comment>
<keyword evidence="8 9" id="KW-0234">DNA repair</keyword>
<dbReference type="GO" id="GO:0006310">
    <property type="term" value="P:DNA recombination"/>
    <property type="evidence" value="ECO:0007669"/>
    <property type="project" value="UniProtKB-UniRule"/>
</dbReference>
<feature type="binding site" evidence="9">
    <location>
        <position position="273"/>
    </location>
    <ligand>
        <name>DNA</name>
        <dbReference type="ChEBI" id="CHEBI:16991"/>
    </ligand>
</feature>
<dbReference type="HAMAP" id="MF_00016">
    <property type="entry name" value="DNA_HJ_migration_RuvB"/>
    <property type="match status" value="1"/>
</dbReference>
<comment type="caution">
    <text evidence="9">Lacks conserved residue(s) required for the propagation of feature annotation.</text>
</comment>
<dbReference type="Pfam" id="PF05496">
    <property type="entry name" value="RuvB_N"/>
    <property type="match status" value="1"/>
</dbReference>
<dbReference type="InterPro" id="IPR003593">
    <property type="entry name" value="AAA+_ATPase"/>
</dbReference>
<dbReference type="EMBL" id="LCPB01000020">
    <property type="protein sequence ID" value="KKU89026.1"/>
    <property type="molecule type" value="Genomic_DNA"/>
</dbReference>
<keyword evidence="6 9" id="KW-0238">DNA-binding</keyword>
<organism evidence="11 12">
    <name type="scientific">Candidatus Wolfebacteria bacterium GW2011_GWA2_47_9b</name>
    <dbReference type="NCBI Taxonomy" id="1619005"/>
    <lineage>
        <taxon>Bacteria</taxon>
        <taxon>Candidatus Wolfeibacteriota</taxon>
    </lineage>
</organism>
<evidence type="ECO:0000256" key="3">
    <source>
        <dbReference type="ARBA" id="ARBA00022763"/>
    </source>
</evidence>
<dbReference type="PANTHER" id="PTHR42848:SF1">
    <property type="entry name" value="HOLLIDAY JUNCTION BRANCH MIGRATION COMPLEX SUBUNIT RUVB"/>
    <property type="match status" value="1"/>
</dbReference>
<dbReference type="InterPro" id="IPR008824">
    <property type="entry name" value="RuvB-like_N"/>
</dbReference>
<keyword evidence="4 9" id="KW-0378">Hydrolase</keyword>
<evidence type="ECO:0000256" key="8">
    <source>
        <dbReference type="ARBA" id="ARBA00023204"/>
    </source>
</evidence>
<dbReference type="Gene3D" id="1.10.10.10">
    <property type="entry name" value="Winged helix-like DNA-binding domain superfamily/Winged helix DNA-binding domain"/>
    <property type="match status" value="1"/>
</dbReference>
<dbReference type="GO" id="GO:0016887">
    <property type="term" value="F:ATP hydrolysis activity"/>
    <property type="evidence" value="ECO:0007669"/>
    <property type="project" value="RHEA"/>
</dbReference>
<dbReference type="Pfam" id="PF05491">
    <property type="entry name" value="WHD_RuvB"/>
    <property type="match status" value="1"/>
</dbReference>
<sequence>MNGNPMEQKKGEQDFQIDTLLRPDNWDSYIGQERIKANVKIMIEAAQKRGERPDHLLFYGPQGLGKTTIANLIAKEMGAQLRITSGVNLEKTGDLVSTLANLEEGDILFVDEAHRINRTIEEILYPAMESRKLHMMVGKGPAARQLTLDLPAFTLIAATTRVNLLSAPLRSRFGAIFSMDYYEQAHIEEIIRRSAGILGLQIESGAVASIAEMLEIDELGLEKWDRKLLESIIKKFKGGPVGLNTLVAILGEDKGTVEEIYEPFLIKMGLLQKTPSGRVVTDEAYDHLNLRQFKVQ</sequence>
<dbReference type="SMART" id="SM00382">
    <property type="entry name" value="AAA"/>
    <property type="match status" value="1"/>
</dbReference>
<comment type="caution">
    <text evidence="11">The sequence shown here is derived from an EMBL/GenBank/DDBJ whole genome shotgun (WGS) entry which is preliminary data.</text>
</comment>
<dbReference type="PATRIC" id="fig|1619005.3.peg.1008"/>
<dbReference type="InterPro" id="IPR008823">
    <property type="entry name" value="RuvB_wg_C"/>
</dbReference>
<proteinExistence type="inferred from homology"/>
<dbReference type="GO" id="GO:0048476">
    <property type="term" value="C:Holliday junction resolvase complex"/>
    <property type="evidence" value="ECO:0007669"/>
    <property type="project" value="UniProtKB-UniRule"/>
</dbReference>
<dbReference type="GO" id="GO:0000400">
    <property type="term" value="F:four-way junction DNA binding"/>
    <property type="evidence" value="ECO:0007669"/>
    <property type="project" value="UniProtKB-UniRule"/>
</dbReference>
<feature type="binding site" evidence="9">
    <location>
        <position position="172"/>
    </location>
    <ligand>
        <name>ATP</name>
        <dbReference type="ChEBI" id="CHEBI:30616"/>
    </ligand>
</feature>
<feature type="domain" description="AAA+ ATPase" evidence="10">
    <location>
        <begin position="52"/>
        <end position="183"/>
    </location>
</feature>
<accession>A0A0G1U4M1</accession>
<comment type="function">
    <text evidence="9">The RuvA-RuvB-RuvC complex processes Holliday junction (HJ) DNA during genetic recombination and DNA repair, while the RuvA-RuvB complex plays an important role in the rescue of blocked DNA replication forks via replication fork reversal (RFR). RuvA specifically binds to HJ cruciform DNA, conferring on it an open structure. The RuvB hexamer acts as an ATP-dependent pump, pulling dsDNA into and through the RuvAB complex. RuvB forms 2 homohexamers on either side of HJ DNA bound by 1 or 2 RuvA tetramers; 4 subunits per hexamer contact DNA at a time. Coordinated motions by a converter formed by DNA-disengaged RuvB subunits stimulates ATP hydrolysis and nucleotide exchange. Immobilization of the converter enables RuvB to convert the ATP-contained energy into a lever motion, pulling 2 nucleotides of DNA out of the RuvA tetramer per ATP hydrolyzed, thus driving DNA branch migration. The RuvB motors rotate together with the DNA substrate, which together with the progressing nucleotide cycle form the mechanistic basis for DNA recombination by continuous HJ branch migration. Branch migration allows RuvC to scan DNA until it finds its consensus sequence, where it cleaves and resolves cruciform DNA.</text>
</comment>
<dbReference type="Proteomes" id="UP000033882">
    <property type="component" value="Unassembled WGS sequence"/>
</dbReference>
<feature type="region of interest" description="Head domain (RuvB-H)" evidence="9">
    <location>
        <begin position="218"/>
        <end position="296"/>
    </location>
</feature>
<dbReference type="EC" id="3.6.4.-" evidence="9"/>
<dbReference type="PANTHER" id="PTHR42848">
    <property type="match status" value="1"/>
</dbReference>
<keyword evidence="5 9" id="KW-0067">ATP-binding</keyword>
<dbReference type="Gene3D" id="3.40.50.300">
    <property type="entry name" value="P-loop containing nucleotide triphosphate hydrolases"/>
    <property type="match status" value="1"/>
</dbReference>
<feature type="binding site" evidence="9">
    <location>
        <position position="22"/>
    </location>
    <ligand>
        <name>ATP</name>
        <dbReference type="ChEBI" id="CHEBI:30616"/>
    </ligand>
</feature>
<dbReference type="CDD" id="cd00009">
    <property type="entry name" value="AAA"/>
    <property type="match status" value="1"/>
</dbReference>
<gene>
    <name evidence="9" type="primary">ruvB</name>
    <name evidence="11" type="ORF">UY19_C0020G0006</name>
</gene>
<evidence type="ECO:0000259" key="10">
    <source>
        <dbReference type="SMART" id="SM00382"/>
    </source>
</evidence>
<dbReference type="GO" id="GO:0005524">
    <property type="term" value="F:ATP binding"/>
    <property type="evidence" value="ECO:0007669"/>
    <property type="project" value="UniProtKB-UniRule"/>
</dbReference>
<keyword evidence="2 9" id="KW-0547">Nucleotide-binding</keyword>
<comment type="similarity">
    <text evidence="9">Belongs to the RuvB family.</text>
</comment>
<keyword evidence="11" id="KW-0347">Helicase</keyword>
<dbReference type="InterPro" id="IPR027417">
    <property type="entry name" value="P-loop_NTPase"/>
</dbReference>
<dbReference type="GO" id="GO:0006281">
    <property type="term" value="P:DNA repair"/>
    <property type="evidence" value="ECO:0007669"/>
    <property type="project" value="UniProtKB-UniRule"/>
</dbReference>
<evidence type="ECO:0000256" key="4">
    <source>
        <dbReference type="ARBA" id="ARBA00022801"/>
    </source>
</evidence>
<name>A0A0G1U4M1_9BACT</name>
<evidence type="ECO:0000256" key="7">
    <source>
        <dbReference type="ARBA" id="ARBA00023172"/>
    </source>
</evidence>
<keyword evidence="7 9" id="KW-0233">DNA recombination</keyword>
<evidence type="ECO:0000313" key="11">
    <source>
        <dbReference type="EMBL" id="KKU89026.1"/>
    </source>
</evidence>
<dbReference type="InterPro" id="IPR036390">
    <property type="entry name" value="WH_DNA-bd_sf"/>
</dbReference>
<comment type="subcellular location">
    <subcellularLocation>
        <location evidence="9">Cytoplasm</location>
    </subcellularLocation>
</comment>
<dbReference type="AlphaFoldDB" id="A0A0G1U4M1"/>
<dbReference type="InterPro" id="IPR036388">
    <property type="entry name" value="WH-like_DNA-bd_sf"/>
</dbReference>
<dbReference type="SUPFAM" id="SSF46785">
    <property type="entry name" value="Winged helix' DNA-binding domain"/>
    <property type="match status" value="1"/>
</dbReference>
<feature type="binding site" evidence="9">
    <location>
        <position position="182"/>
    </location>
    <ligand>
        <name>ATP</name>
        <dbReference type="ChEBI" id="CHEBI:30616"/>
    </ligand>
</feature>
<protein>
    <recommendedName>
        <fullName evidence="9">Holliday junction branch migration complex subunit RuvB</fullName>
        <ecNumber evidence="9">3.6.4.-</ecNumber>
    </recommendedName>
</protein>
<feature type="binding site" evidence="9">
    <location>
        <position position="67"/>
    </location>
    <ligand>
        <name>ATP</name>
        <dbReference type="ChEBI" id="CHEBI:30616"/>
    </ligand>
</feature>
<dbReference type="GO" id="GO:0005737">
    <property type="term" value="C:cytoplasm"/>
    <property type="evidence" value="ECO:0007669"/>
    <property type="project" value="UniProtKB-SubCell"/>
</dbReference>
<dbReference type="SUPFAM" id="SSF52540">
    <property type="entry name" value="P-loop containing nucleoside triphosphate hydrolases"/>
    <property type="match status" value="1"/>
</dbReference>
<feature type="binding site" evidence="9">
    <location>
        <position position="21"/>
    </location>
    <ligand>
        <name>ATP</name>
        <dbReference type="ChEBI" id="CHEBI:30616"/>
    </ligand>
</feature>
<feature type="binding site" evidence="9">
    <location>
        <position position="66"/>
    </location>
    <ligand>
        <name>ATP</name>
        <dbReference type="ChEBI" id="CHEBI:30616"/>
    </ligand>
</feature>
<evidence type="ECO:0000256" key="1">
    <source>
        <dbReference type="ARBA" id="ARBA00022490"/>
    </source>
</evidence>